<reference evidence="18" key="1">
    <citation type="submission" date="2021-02" db="EMBL/GenBank/DDBJ databases">
        <authorList>
            <person name="Nowell W R."/>
        </authorList>
    </citation>
    <scope>NUCLEOTIDE SEQUENCE</scope>
</reference>
<dbReference type="Proteomes" id="UP000663828">
    <property type="component" value="Unassembled WGS sequence"/>
</dbReference>
<dbReference type="PROSITE" id="PS50290">
    <property type="entry name" value="PI3_4_KINASE_3"/>
    <property type="match status" value="1"/>
</dbReference>
<keyword evidence="10" id="KW-0131">Cell cycle</keyword>
<keyword evidence="4 13" id="KW-0808">Transferase</keyword>
<dbReference type="Gene3D" id="3.30.1010.10">
    <property type="entry name" value="Phosphatidylinositol 3-kinase Catalytic Subunit, Chain A, domain 4"/>
    <property type="match status" value="1"/>
</dbReference>
<dbReference type="InterPro" id="IPR003152">
    <property type="entry name" value="FATC_dom"/>
</dbReference>
<dbReference type="FunFam" id="3.30.1010.10:FF:000023">
    <property type="entry name" value="Serine/threonine-protein kinase ATM"/>
    <property type="match status" value="1"/>
</dbReference>
<dbReference type="PROSITE" id="PS51190">
    <property type="entry name" value="FATC"/>
    <property type="match status" value="1"/>
</dbReference>
<accession>A0A813W4F1</accession>
<evidence type="ECO:0000313" key="18">
    <source>
        <dbReference type="EMBL" id="CAF0849657.1"/>
    </source>
</evidence>
<proteinExistence type="inferred from homology"/>
<dbReference type="GO" id="GO:0005634">
    <property type="term" value="C:nucleus"/>
    <property type="evidence" value="ECO:0007669"/>
    <property type="project" value="UniProtKB-SubCell"/>
</dbReference>
<dbReference type="InterPro" id="IPR044107">
    <property type="entry name" value="PIKKc_ATM"/>
</dbReference>
<dbReference type="InterPro" id="IPR038980">
    <property type="entry name" value="ATM_plant"/>
</dbReference>
<dbReference type="OrthoDB" id="381190at2759"/>
<evidence type="ECO:0000313" key="20">
    <source>
        <dbReference type="Proteomes" id="UP000663828"/>
    </source>
</evidence>
<protein>
    <recommendedName>
        <fullName evidence="13">non-specific serine/threonine protein kinase</fullName>
        <ecNumber evidence="13">2.7.11.1</ecNumber>
    </recommendedName>
</protein>
<dbReference type="InterPro" id="IPR021668">
    <property type="entry name" value="TAN"/>
</dbReference>
<evidence type="ECO:0000259" key="16">
    <source>
        <dbReference type="PROSITE" id="PS51189"/>
    </source>
</evidence>
<evidence type="ECO:0000256" key="10">
    <source>
        <dbReference type="ARBA" id="ARBA00023306"/>
    </source>
</evidence>
<evidence type="ECO:0000259" key="15">
    <source>
        <dbReference type="PROSITE" id="PS50290"/>
    </source>
</evidence>
<dbReference type="Pfam" id="PF02260">
    <property type="entry name" value="FATC"/>
    <property type="match status" value="1"/>
</dbReference>
<evidence type="ECO:0000256" key="7">
    <source>
        <dbReference type="ARBA" id="ARBA00022777"/>
    </source>
</evidence>
<evidence type="ECO:0000256" key="6">
    <source>
        <dbReference type="ARBA" id="ARBA00022763"/>
    </source>
</evidence>
<comment type="catalytic activity">
    <reaction evidence="11 13">
        <text>L-threonyl-[protein] + ATP = O-phospho-L-threonyl-[protein] + ADP + H(+)</text>
        <dbReference type="Rhea" id="RHEA:46608"/>
        <dbReference type="Rhea" id="RHEA-COMP:11060"/>
        <dbReference type="Rhea" id="RHEA-COMP:11605"/>
        <dbReference type="ChEBI" id="CHEBI:15378"/>
        <dbReference type="ChEBI" id="CHEBI:30013"/>
        <dbReference type="ChEBI" id="CHEBI:30616"/>
        <dbReference type="ChEBI" id="CHEBI:61977"/>
        <dbReference type="ChEBI" id="CHEBI:456216"/>
        <dbReference type="EC" id="2.7.11.1"/>
    </reaction>
</comment>
<dbReference type="SUPFAM" id="SSF56112">
    <property type="entry name" value="Protein kinase-like (PK-like)"/>
    <property type="match status" value="1"/>
</dbReference>
<dbReference type="CDD" id="cd05171">
    <property type="entry name" value="PIKKc_ATM"/>
    <property type="match status" value="1"/>
</dbReference>
<dbReference type="InterPro" id="IPR014009">
    <property type="entry name" value="PIK_FAT"/>
</dbReference>
<dbReference type="EMBL" id="CAJNOR010000233">
    <property type="protein sequence ID" value="CAF0849657.1"/>
    <property type="molecule type" value="Genomic_DNA"/>
</dbReference>
<evidence type="ECO:0000256" key="8">
    <source>
        <dbReference type="ARBA" id="ARBA00022840"/>
    </source>
</evidence>
<evidence type="ECO:0000256" key="5">
    <source>
        <dbReference type="ARBA" id="ARBA00022741"/>
    </source>
</evidence>
<feature type="domain" description="PI3K/PI4K catalytic" evidence="15">
    <location>
        <begin position="2477"/>
        <end position="2789"/>
    </location>
</feature>
<evidence type="ECO:0000256" key="14">
    <source>
        <dbReference type="SAM" id="MobiDB-lite"/>
    </source>
</evidence>
<comment type="catalytic activity">
    <reaction evidence="12">
        <text>L-seryl-[protein] + ATP = O-phospho-L-seryl-[protein] + ADP + H(+)</text>
        <dbReference type="Rhea" id="RHEA:17989"/>
        <dbReference type="Rhea" id="RHEA-COMP:9863"/>
        <dbReference type="Rhea" id="RHEA-COMP:11604"/>
        <dbReference type="ChEBI" id="CHEBI:15378"/>
        <dbReference type="ChEBI" id="CHEBI:29999"/>
        <dbReference type="ChEBI" id="CHEBI:30616"/>
        <dbReference type="ChEBI" id="CHEBI:83421"/>
        <dbReference type="ChEBI" id="CHEBI:456216"/>
        <dbReference type="EC" id="2.7.11.1"/>
    </reaction>
</comment>
<organism evidence="18 20">
    <name type="scientific">Adineta ricciae</name>
    <name type="common">Rotifer</name>
    <dbReference type="NCBI Taxonomy" id="249248"/>
    <lineage>
        <taxon>Eukaryota</taxon>
        <taxon>Metazoa</taxon>
        <taxon>Spiralia</taxon>
        <taxon>Gnathifera</taxon>
        <taxon>Rotifera</taxon>
        <taxon>Eurotatoria</taxon>
        <taxon>Bdelloidea</taxon>
        <taxon>Adinetida</taxon>
        <taxon>Adinetidae</taxon>
        <taxon>Adineta</taxon>
    </lineage>
</organism>
<evidence type="ECO:0000256" key="3">
    <source>
        <dbReference type="ARBA" id="ARBA00022527"/>
    </source>
</evidence>
<feature type="compositionally biased region" description="Low complexity" evidence="14">
    <location>
        <begin position="2773"/>
        <end position="2784"/>
    </location>
</feature>
<dbReference type="GO" id="GO:0006281">
    <property type="term" value="P:DNA repair"/>
    <property type="evidence" value="ECO:0007669"/>
    <property type="project" value="InterPro"/>
</dbReference>
<evidence type="ECO:0000256" key="9">
    <source>
        <dbReference type="ARBA" id="ARBA00023242"/>
    </source>
</evidence>
<evidence type="ECO:0000256" key="12">
    <source>
        <dbReference type="ARBA" id="ARBA00048679"/>
    </source>
</evidence>
<keyword evidence="20" id="KW-1185">Reference proteome</keyword>
<dbReference type="Gene3D" id="1.10.1070.11">
    <property type="entry name" value="Phosphatidylinositol 3-/4-kinase, catalytic domain"/>
    <property type="match status" value="1"/>
</dbReference>
<feature type="region of interest" description="Disordered" evidence="14">
    <location>
        <begin position="2773"/>
        <end position="2804"/>
    </location>
</feature>
<dbReference type="Pfam" id="PF11640">
    <property type="entry name" value="TAN"/>
    <property type="match status" value="1"/>
</dbReference>
<dbReference type="PROSITE" id="PS00916">
    <property type="entry name" value="PI3_4_KINASE_2"/>
    <property type="match status" value="1"/>
</dbReference>
<dbReference type="SMART" id="SM01342">
    <property type="entry name" value="TAN"/>
    <property type="match status" value="1"/>
</dbReference>
<evidence type="ECO:0000259" key="17">
    <source>
        <dbReference type="PROSITE" id="PS51190"/>
    </source>
</evidence>
<evidence type="ECO:0000256" key="4">
    <source>
        <dbReference type="ARBA" id="ARBA00022679"/>
    </source>
</evidence>
<dbReference type="GO" id="GO:0005524">
    <property type="term" value="F:ATP binding"/>
    <property type="evidence" value="ECO:0007669"/>
    <property type="project" value="UniProtKB-KW"/>
</dbReference>
<dbReference type="InterPro" id="IPR018936">
    <property type="entry name" value="PI3/4_kinase_CS"/>
</dbReference>
<comment type="subcellular location">
    <subcellularLocation>
        <location evidence="1 13">Nucleus</location>
    </subcellularLocation>
</comment>
<feature type="domain" description="FATC" evidence="17">
    <location>
        <begin position="2829"/>
        <end position="2861"/>
    </location>
</feature>
<gene>
    <name evidence="19" type="ORF">EDS130_LOCUS12704</name>
    <name evidence="18" type="ORF">XAT740_LOCUS5412</name>
</gene>
<dbReference type="SMART" id="SM01343">
    <property type="entry name" value="FATC"/>
    <property type="match status" value="1"/>
</dbReference>
<dbReference type="InterPro" id="IPR011009">
    <property type="entry name" value="Kinase-like_dom_sf"/>
</dbReference>
<keyword evidence="5 13" id="KW-0547">Nucleotide-binding</keyword>
<dbReference type="InterPro" id="IPR036940">
    <property type="entry name" value="PI3/4_kinase_cat_sf"/>
</dbReference>
<keyword evidence="3 13" id="KW-0723">Serine/threonine-protein kinase</keyword>
<keyword evidence="7 13" id="KW-0418">Kinase</keyword>
<evidence type="ECO:0000313" key="19">
    <source>
        <dbReference type="EMBL" id="CAF0958122.1"/>
    </source>
</evidence>
<evidence type="ECO:0000256" key="1">
    <source>
        <dbReference type="ARBA" id="ARBA00004123"/>
    </source>
</evidence>
<feature type="domain" description="FAT" evidence="16">
    <location>
        <begin position="1782"/>
        <end position="2350"/>
    </location>
</feature>
<dbReference type="PROSITE" id="PS51189">
    <property type="entry name" value="FAT"/>
    <property type="match status" value="1"/>
</dbReference>
<dbReference type="PANTHER" id="PTHR37079:SF4">
    <property type="entry name" value="SERINE_THREONINE-PROTEIN KINASE ATM"/>
    <property type="match status" value="1"/>
</dbReference>
<keyword evidence="6 13" id="KW-0227">DNA damage</keyword>
<name>A0A813W4F1_ADIRI</name>
<dbReference type="GO" id="GO:0004674">
    <property type="term" value="F:protein serine/threonine kinase activity"/>
    <property type="evidence" value="ECO:0007669"/>
    <property type="project" value="UniProtKB-KW"/>
</dbReference>
<evidence type="ECO:0000256" key="11">
    <source>
        <dbReference type="ARBA" id="ARBA00047899"/>
    </source>
</evidence>
<dbReference type="SMART" id="SM00146">
    <property type="entry name" value="PI3Kc"/>
    <property type="match status" value="1"/>
</dbReference>
<keyword evidence="9 13" id="KW-0539">Nucleus</keyword>
<comment type="caution">
    <text evidence="18">The sequence shown here is derived from an EMBL/GenBank/DDBJ whole genome shotgun (WGS) entry which is preliminary data.</text>
</comment>
<dbReference type="EC" id="2.7.11.1" evidence="13"/>
<comment type="similarity">
    <text evidence="2 13">Belongs to the PI3/PI4-kinase family. ATM subfamily.</text>
</comment>
<dbReference type="Proteomes" id="UP000663852">
    <property type="component" value="Unassembled WGS sequence"/>
</dbReference>
<evidence type="ECO:0000256" key="2">
    <source>
        <dbReference type="ARBA" id="ARBA00010769"/>
    </source>
</evidence>
<dbReference type="PROSITE" id="PS00915">
    <property type="entry name" value="PI3_4_KINASE_1"/>
    <property type="match status" value="1"/>
</dbReference>
<evidence type="ECO:0000256" key="13">
    <source>
        <dbReference type="RuleBase" id="RU365027"/>
    </source>
</evidence>
<dbReference type="EMBL" id="CAJNOJ010000049">
    <property type="protein sequence ID" value="CAF0958122.1"/>
    <property type="molecule type" value="Genomic_DNA"/>
</dbReference>
<dbReference type="Pfam" id="PF00454">
    <property type="entry name" value="PI3_PI4_kinase"/>
    <property type="match status" value="1"/>
</dbReference>
<dbReference type="InterPro" id="IPR000403">
    <property type="entry name" value="PI3/4_kinase_cat_dom"/>
</dbReference>
<dbReference type="PANTHER" id="PTHR37079">
    <property type="entry name" value="SERINE/THREONINE-PROTEIN KINASE ATM"/>
    <property type="match status" value="1"/>
</dbReference>
<keyword evidence="8 13" id="KW-0067">ATP-binding</keyword>
<sequence>MDAIELALRKCLNVLVSSATITERKRNAETFIDLLKDNRTHELLDNQVNDENSSKTSISWNEMFDIIREYTVNELASIRSKSGKTATPDTKYQEALKLFKSLIENANTRGPQLDGRPLLESILSIITSQAWSSCTIVIRELNHLLIHNVICFHKYLNDLREQEWIDLCELYMSLTRNSEKSVRENDQSLYSSYLKYLLEKLAVYTDLDSSKSLLRKDLFDFLQHEIKQLTTSNHFSVIENFLCSLNIWSWKYLFDMPDEIFRLGYELLPSILDIWRRKCSDKPKSEIIKFCRLQLSIHHPEQRKNILEVYDDIWTKNLRDLNDLILREIDEICLKRLNNRQNQNEFLVRYDLLHLASSVFYQLSSDELQIKSETMDVDENDELLEPSAKRTRYEHSSTTTNTQMKSFRNLFQSTDSYHQAVGFQILSIQLERDMELSSIDGDYYMNTLKRYLTDERRPSLLVNALRCLYLLFTRTSHCQLTSDLTVLIQPLIHIPICESSVIEILSEKQLFLSNLCACSSVTSLKYIFNRLTRYSNYSCSFDDENRLLNKFLPDLMSLYRNNEHDLSMFFQSYSPEYTHLCATILMQFSSFDVLPFQENRNQTDESIENEFDQIERQWLQLKLLVPSDQLLVDEEERVEFCLKMNTCELNLNMFKRFNEIYGKNVRFIQQLKDKHLGERSKLILHFVFLGIHMVQILQLYFSELNQTEDCILRFIENIQNLFTELTDETVYLFDKTHEIAFINDLLEHMKNVIYSFSSSSLLKPISPSLNQFYSILYGFLESKFLSCLYNYTTEEYSTRKPSDIEGIQCPTDDETNEKLSLFEILLLLCFQATYDQMHSSKSFLLNYQPNQNLLIRILDEKLYLYLEELPLPDPVSLKYLQRFFSFISRNTKQYSLILRHDDFENISNLFTEAFRVYRRDTRVCQQLFHYFRLFIKKFYSQIRREFFTDKNWLHMKKIIDAFWQMTMNRSPLLNSHLRRSIIEIKQILVQDENVLLNEMQIILNDSSYFVRLEANKLCRHLFYEEDQPKRLKSSKEQEKVYHELIGINSSLFFYLMNQNEYLSCQISFHLIRLGIEKKLAKNLIKHILPKTISIQRILQYYHRELPYEMKDFPWECLDVDPSNEEYRSFIFSTYFISTIKTRRELNTIFPDMKSAFIEYFPHLQGCLLPLLATAKVHAEENRQLIEKFITKNEYNRLLKQKMTMIIFKLLLTYENSKQSEFYDPWAPQPILPVYTWSVLKTTFDYVKQLMNMKTFVELLLKFTDINEILLNLSSELFATNSIHEQLRLLDVFSLFLTDMLLTSLDNEYLHSVLRDSTYILLRYIEKYSQRKSIEVYQQELNEKILDILCGLLYQLCVKGFAFDSSIYLNHVPDIVSTLINSKEYLTKERIQTILIHIYQIIRNDNDPVFNLLSYAIEKLNYTKADVKRKSSLVTTSDYLYYLSLRRSSLPAEWILDMFHQHLDIERQNPSKSSLPIDPSVISSVKQQLLECLTLKSNHILAGKCLSKCLLFLLNNNEENLDDDSYEPIPLWILEDLIMFYLIDNEQQIVECTRYTLKTILSHPIGQELYQKHLQDSLIQLYAKPFLSPINCFRKLQLSFISSGNPWLVSPTISFETWFLSLINWLFKQIEYYYLEKNETGHPYVFLFYQLKHLVQLKIDFAKKVFPHLVYCLLVCPTKLNLRQMLTKNFNFLIEQLVGSSNEKNSALIQIAKCIFRTIHYLGQCPIDGPTKRGGMKSVGLNFENHFWLDVDYFQLAKCASKYQCYQSAIVFTDIWTTKQRSILPENDYSMHLYHSDMDLLSSSTELVDLFVRIHSNMNQPDEFYGLDKCFQNRPNLYGEFNQMNNNYYDSLFYYDQAASTIDSSKVIQSLRLCGFNHILEQYLKRVSSISDQIFYRIQLTSILTEQNPLTQWQIINEQSENHVREDIVSIIQRQMRISSSSIPQLIDHNLWSNVTEFRECFLVNIIDDLITNYENPDILSNIWKTQSNTQIKEDLFDHNDELLLTRVALTHKLVLRNLQDNPETKQTLFVNLVTQLCQNALESKKLQLCDRYLSDFSPLINPSYSHELSFLRAKVLVLRHQDTAGEYLRQLIQSPLSDSIHIRCRLLLCEWLNETRCETSSTIKQQLDAISTSMKNLDLSSLSLIFESYLAMAHFSDNEYQRLTQLLNSPMFENKRSLIKRNQAEYSKQEKLDPLGRYTKVLKRSLDMDRKEIEEQKRLQYSYLISTLNNYLTCLKLYSDLSKKQQRNPLLSIDMIKNNSVPEIMITSKCLSYWLTNSSNEDVNKTLKKNLANIPTHFFLPFVYQMAARMAIVNDKLSVNFHTILLEYLSKCIIDHPHHVLPVIFALANAHKDAHITQQQTPKKTTTNELIQLNYESSDDARSRAAQYLLEECAKVKPQLVDQMRKLNDAYIEAAYWDVTPAKNDQQGKDSNGKNPTFSKHLRLMHIKDFSEVAVPTISIPVANDGIYKNIETVKHFNTEYAMVGGVNAPKKLLCHSSTGRQLPQLLKGKDDLRQDAVMQQLFTVVNRLLDKDELTRHRSMNIRTYKVVPLTQKSGVLEWCEGTITFGDYLTKPDGAHSRYHPDDWTAMDCRRHIHKATNAGKDERQRAFIQACSKLRPVFRYFFYEYYNKSNIWHKKKQAYAKSVATSSIVGYIVGLGDRHVQNILIDTQTAEVIHIDLGVAFDQGKMLPIPETIPFRLTRDVIDGLGICGTEGLFKKSCEITLELMRQYADTLITIIEVFLYDPLYQWQLSPQKALQLQQQFDKTNADSVVSSSYRSSGKGSMLPPPVPQSSTPTPGNESGTIDTNKMAERLLLGVRQKLQGIERLNQMTIKAHVNMLIQEATSIENLSQLFAGWQPYFVFPLRRVFISNYWFSNYSYYICTQIYNESEHYLNDWLDHQFNVIGFKNVCLINVGSPLSAALRTRFRFAYVEKTNRMQEFQYCLSSCFVDKPMRSQDLLMIHDIDEYLNVRKAHVISQYYNDFDRFHFQEIRYGYVLATEKEMINQSIRTTNLWRKPHRSLGEYEEKDIKDLFKCQNYDGWPSCNEGNGKEMIRVGAIKSLGVHFHESNNGLGRRLSIDMMKIRLNHYVMRTGEDAVLSAQKWNKIGSRLGQIKTNKWFRIVFDDSITESKRLT</sequence>